<dbReference type="GO" id="GO:1903785">
    <property type="term" value="P:L-valine transmembrane transport"/>
    <property type="evidence" value="ECO:0007669"/>
    <property type="project" value="TreeGrafter"/>
</dbReference>
<evidence type="ECO:0000256" key="6">
    <source>
        <dbReference type="ARBA" id="ARBA00022989"/>
    </source>
</evidence>
<evidence type="ECO:0000256" key="5">
    <source>
        <dbReference type="ARBA" id="ARBA00022692"/>
    </source>
</evidence>
<dbReference type="InterPro" id="IPR011606">
    <property type="entry name" value="Brnchd-chn_aa_trnsp_permease"/>
</dbReference>
<reference evidence="9 10" key="1">
    <citation type="submission" date="2016-10" db="EMBL/GenBank/DDBJ databases">
        <authorList>
            <person name="de Groot N.N."/>
        </authorList>
    </citation>
    <scope>NUCLEOTIDE SEQUENCE [LARGE SCALE GENOMIC DNA]</scope>
    <source>
        <strain evidence="9 10">DSM 12992</strain>
    </source>
</reference>
<dbReference type="RefSeq" id="WP_242943310.1">
    <property type="nucleotide sequence ID" value="NZ_FOMG01000015.1"/>
</dbReference>
<keyword evidence="6 8" id="KW-1133">Transmembrane helix</keyword>
<name>A0A1I1NPQ4_9CLOT</name>
<keyword evidence="3" id="KW-0813">Transport</keyword>
<keyword evidence="10" id="KW-1185">Reference proteome</keyword>
<evidence type="ECO:0000256" key="8">
    <source>
        <dbReference type="SAM" id="Phobius"/>
    </source>
</evidence>
<feature type="transmembrane region" description="Helical" evidence="8">
    <location>
        <begin position="142"/>
        <end position="163"/>
    </location>
</feature>
<gene>
    <name evidence="9" type="ORF">SAMN05421842_1152</name>
</gene>
<evidence type="ECO:0000256" key="1">
    <source>
        <dbReference type="ARBA" id="ARBA00004651"/>
    </source>
</evidence>
<dbReference type="EMBL" id="FOMG01000015">
    <property type="protein sequence ID" value="SFC95720.1"/>
    <property type="molecule type" value="Genomic_DNA"/>
</dbReference>
<dbReference type="GO" id="GO:0005886">
    <property type="term" value="C:plasma membrane"/>
    <property type="evidence" value="ECO:0007669"/>
    <property type="project" value="UniProtKB-SubCell"/>
</dbReference>
<sequence length="248" mass="27130">MKENINLNLTTNKYIRNLDDYIAGLKKGIPIALGYISVSITFGMMAARGGLSPFMALIISMTNLTSAGQFAGIGLIFNTASYLEIALTMFIINIRYMLMSLSLSQKLQRKIPLIQRCVISFGITDETFTLASLEEGDISSEFMLGIITLPYLGWALGTFIGAITTTILPNSLQDALGIALYAMFIALIIPQVKISKPIFIVVLIAIIFSCLFKFVPYLNKVSCGFAVIMSSIIASIIGAYFFPVKEDL</sequence>
<proteinExistence type="inferred from homology"/>
<evidence type="ECO:0000256" key="7">
    <source>
        <dbReference type="ARBA" id="ARBA00023136"/>
    </source>
</evidence>
<comment type="subcellular location">
    <subcellularLocation>
        <location evidence="1">Cell membrane</location>
        <topology evidence="1">Multi-pass membrane protein</topology>
    </subcellularLocation>
</comment>
<organism evidence="9 10">
    <name type="scientific">Clostridium uliginosum</name>
    <dbReference type="NCBI Taxonomy" id="119641"/>
    <lineage>
        <taxon>Bacteria</taxon>
        <taxon>Bacillati</taxon>
        <taxon>Bacillota</taxon>
        <taxon>Clostridia</taxon>
        <taxon>Eubacteriales</taxon>
        <taxon>Clostridiaceae</taxon>
        <taxon>Clostridium</taxon>
    </lineage>
</organism>
<keyword evidence="7 8" id="KW-0472">Membrane</keyword>
<keyword evidence="5 8" id="KW-0812">Transmembrane</keyword>
<feature type="transmembrane region" description="Helical" evidence="8">
    <location>
        <begin position="175"/>
        <end position="192"/>
    </location>
</feature>
<dbReference type="Pfam" id="PF03591">
    <property type="entry name" value="AzlC"/>
    <property type="match status" value="1"/>
</dbReference>
<evidence type="ECO:0000256" key="3">
    <source>
        <dbReference type="ARBA" id="ARBA00022448"/>
    </source>
</evidence>
<dbReference type="Proteomes" id="UP000199263">
    <property type="component" value="Unassembled WGS sequence"/>
</dbReference>
<feature type="transmembrane region" description="Helical" evidence="8">
    <location>
        <begin position="83"/>
        <end position="103"/>
    </location>
</feature>
<dbReference type="AlphaFoldDB" id="A0A1I1NPQ4"/>
<dbReference type="PANTHER" id="PTHR34979">
    <property type="entry name" value="INNER MEMBRANE PROTEIN YGAZ"/>
    <property type="match status" value="1"/>
</dbReference>
<evidence type="ECO:0000313" key="10">
    <source>
        <dbReference type="Proteomes" id="UP000199263"/>
    </source>
</evidence>
<feature type="transmembrane region" description="Helical" evidence="8">
    <location>
        <begin position="199"/>
        <end position="218"/>
    </location>
</feature>
<dbReference type="PANTHER" id="PTHR34979:SF1">
    <property type="entry name" value="INNER MEMBRANE PROTEIN YGAZ"/>
    <property type="match status" value="1"/>
</dbReference>
<accession>A0A1I1NPQ4</accession>
<comment type="similarity">
    <text evidence="2">Belongs to the AzlC family.</text>
</comment>
<evidence type="ECO:0000256" key="2">
    <source>
        <dbReference type="ARBA" id="ARBA00010735"/>
    </source>
</evidence>
<feature type="transmembrane region" description="Helical" evidence="8">
    <location>
        <begin position="28"/>
        <end position="47"/>
    </location>
</feature>
<evidence type="ECO:0000313" key="9">
    <source>
        <dbReference type="EMBL" id="SFC95720.1"/>
    </source>
</evidence>
<evidence type="ECO:0000256" key="4">
    <source>
        <dbReference type="ARBA" id="ARBA00022475"/>
    </source>
</evidence>
<keyword evidence="4" id="KW-1003">Cell membrane</keyword>
<feature type="transmembrane region" description="Helical" evidence="8">
    <location>
        <begin position="224"/>
        <end position="242"/>
    </location>
</feature>
<protein>
    <submittedName>
        <fullName evidence="9">4-azaleucine resistance probable transporter AzlC</fullName>
    </submittedName>
</protein>
<dbReference type="STRING" id="119641.SAMN05421842_1152"/>